<gene>
    <name evidence="2" type="ORF">JCM21142_114582</name>
</gene>
<feature type="transmembrane region" description="Helical" evidence="1">
    <location>
        <begin position="79"/>
        <end position="98"/>
    </location>
</feature>
<comment type="caution">
    <text evidence="2">The sequence shown here is derived from an EMBL/GenBank/DDBJ whole genome shotgun (WGS) entry which is preliminary data.</text>
</comment>
<evidence type="ECO:0000256" key="1">
    <source>
        <dbReference type="SAM" id="Phobius"/>
    </source>
</evidence>
<accession>W7YEC9</accession>
<sequence>MPNAVSKTITEPAIQLFQFCFDIGIFEVVLPVAYDFGRDSLLSSETLIPSTPPAPLLLTTPLQAMVKFAGCSTRSIKLLVFRFLLFILVLFNSLLRFFGAGKARILIPPSKINSDVKFSPSFLRETSC</sequence>
<dbReference type="Proteomes" id="UP000019402">
    <property type="component" value="Unassembled WGS sequence"/>
</dbReference>
<organism evidence="2 3">
    <name type="scientific">Saccharicrinis fermentans DSM 9555 = JCM 21142</name>
    <dbReference type="NCBI Taxonomy" id="869213"/>
    <lineage>
        <taxon>Bacteria</taxon>
        <taxon>Pseudomonadati</taxon>
        <taxon>Bacteroidota</taxon>
        <taxon>Bacteroidia</taxon>
        <taxon>Marinilabiliales</taxon>
        <taxon>Marinilabiliaceae</taxon>
        <taxon>Saccharicrinis</taxon>
    </lineage>
</organism>
<keyword evidence="1" id="KW-0812">Transmembrane</keyword>
<name>W7YEC9_9BACT</name>
<reference evidence="2 3" key="1">
    <citation type="journal article" date="2014" name="Genome Announc.">
        <title>Draft Genome Sequence of Cytophaga fermentans JCM 21142T, a Facultative Anaerobe Isolated from Marine Mud.</title>
        <authorList>
            <person name="Starns D."/>
            <person name="Oshima K."/>
            <person name="Suda W."/>
            <person name="Iino T."/>
            <person name="Yuki M."/>
            <person name="Inoue J."/>
            <person name="Kitamura K."/>
            <person name="Iida T."/>
            <person name="Darby A."/>
            <person name="Hattori M."/>
            <person name="Ohkuma M."/>
        </authorList>
    </citation>
    <scope>NUCLEOTIDE SEQUENCE [LARGE SCALE GENOMIC DNA]</scope>
    <source>
        <strain evidence="2 3">JCM 21142</strain>
    </source>
</reference>
<keyword evidence="3" id="KW-1185">Reference proteome</keyword>
<keyword evidence="1" id="KW-1133">Transmembrane helix</keyword>
<protein>
    <submittedName>
        <fullName evidence="2">Uncharacterized protein</fullName>
    </submittedName>
</protein>
<evidence type="ECO:0000313" key="3">
    <source>
        <dbReference type="Proteomes" id="UP000019402"/>
    </source>
</evidence>
<keyword evidence="1" id="KW-0472">Membrane</keyword>
<dbReference type="AlphaFoldDB" id="W7YEC9"/>
<evidence type="ECO:0000313" key="2">
    <source>
        <dbReference type="EMBL" id="GAF05828.1"/>
    </source>
</evidence>
<proteinExistence type="predicted"/>
<dbReference type="EMBL" id="BAMD01000134">
    <property type="protein sequence ID" value="GAF05828.1"/>
    <property type="molecule type" value="Genomic_DNA"/>
</dbReference>